<evidence type="ECO:0000256" key="1">
    <source>
        <dbReference type="SAM" id="MobiDB-lite"/>
    </source>
</evidence>
<accession>A0ABT1J0M1</accession>
<evidence type="ECO:0008006" key="4">
    <source>
        <dbReference type="Google" id="ProtNLM"/>
    </source>
</evidence>
<evidence type="ECO:0000313" key="2">
    <source>
        <dbReference type="EMBL" id="MCP2310709.1"/>
    </source>
</evidence>
<keyword evidence="3" id="KW-1185">Reference proteome</keyword>
<feature type="region of interest" description="Disordered" evidence="1">
    <location>
        <begin position="1"/>
        <end position="21"/>
    </location>
</feature>
<dbReference type="Proteomes" id="UP001206483">
    <property type="component" value="Unassembled WGS sequence"/>
</dbReference>
<sequence>MAKWLGRGASQLDPHPARDDRPLRAVCEDATMGRWDGPRDLIASTGRDWDRRVFRLQILARNGVRLRWAEAWASAEPYNPDALAMLAHVQALRAIVAAEPDDAALDEAWRTCLAAAEAAPADPSPWLVMMALVRTLAPDWNTLLELWHEVARRDPFNRESHHEVLAYLMPRKHGSTTVMFDWVRDRVQGVPDGSPLVVLLLVAQAEHYRYRQSQRSGVGVAIHPWMECPDIDRVLERWWHLRPAVRHANFTDDANYLAHALSFAGRHREAHAVFEEIGPYAAKLPWAYCGDAEQLFQTHRERARNAPRSLRRR</sequence>
<reference evidence="2 3" key="1">
    <citation type="submission" date="2022-06" db="EMBL/GenBank/DDBJ databases">
        <title>Sequencing the genomes of 1000 actinobacteria strains.</title>
        <authorList>
            <person name="Klenk H.-P."/>
        </authorList>
    </citation>
    <scope>NUCLEOTIDE SEQUENCE [LARGE SCALE GENOMIC DNA]</scope>
    <source>
        <strain evidence="2 3">DSM 41656</strain>
    </source>
</reference>
<name>A0ABT1J0M1_9ACTN</name>
<organism evidence="2 3">
    <name type="scientific">Kitasatospora paracochleata</name>
    <dbReference type="NCBI Taxonomy" id="58354"/>
    <lineage>
        <taxon>Bacteria</taxon>
        <taxon>Bacillati</taxon>
        <taxon>Actinomycetota</taxon>
        <taxon>Actinomycetes</taxon>
        <taxon>Kitasatosporales</taxon>
        <taxon>Streptomycetaceae</taxon>
        <taxon>Kitasatospora</taxon>
    </lineage>
</organism>
<proteinExistence type="predicted"/>
<gene>
    <name evidence="2" type="ORF">FHR36_003842</name>
</gene>
<dbReference type="RefSeq" id="WP_253798926.1">
    <property type="nucleotide sequence ID" value="NZ_BAAAUB010000082.1"/>
</dbReference>
<comment type="caution">
    <text evidence="2">The sequence shown here is derived from an EMBL/GenBank/DDBJ whole genome shotgun (WGS) entry which is preliminary data.</text>
</comment>
<dbReference type="EMBL" id="JAMZDX010000003">
    <property type="protein sequence ID" value="MCP2310709.1"/>
    <property type="molecule type" value="Genomic_DNA"/>
</dbReference>
<protein>
    <recommendedName>
        <fullName evidence="4">DUF4034 domain-containing protein</fullName>
    </recommendedName>
</protein>
<evidence type="ECO:0000313" key="3">
    <source>
        <dbReference type="Proteomes" id="UP001206483"/>
    </source>
</evidence>